<dbReference type="Pfam" id="PF13896">
    <property type="entry name" value="Glyco_transf_49"/>
    <property type="match status" value="1"/>
</dbReference>
<keyword evidence="1" id="KW-0472">Membrane</keyword>
<dbReference type="EMBL" id="BGZK01001549">
    <property type="protein sequence ID" value="GBP82128.1"/>
    <property type="molecule type" value="Genomic_DNA"/>
</dbReference>
<evidence type="ECO:0000256" key="1">
    <source>
        <dbReference type="SAM" id="Phobius"/>
    </source>
</evidence>
<dbReference type="GO" id="GO:0016740">
    <property type="term" value="F:transferase activity"/>
    <property type="evidence" value="ECO:0007669"/>
    <property type="project" value="UniProtKB-KW"/>
</dbReference>
<accession>A0A4C1Z1B3</accession>
<organism evidence="2 3">
    <name type="scientific">Eumeta variegata</name>
    <name type="common">Bagworm moth</name>
    <name type="synonym">Eumeta japonica</name>
    <dbReference type="NCBI Taxonomy" id="151549"/>
    <lineage>
        <taxon>Eukaryota</taxon>
        <taxon>Metazoa</taxon>
        <taxon>Ecdysozoa</taxon>
        <taxon>Arthropoda</taxon>
        <taxon>Hexapoda</taxon>
        <taxon>Insecta</taxon>
        <taxon>Pterygota</taxon>
        <taxon>Neoptera</taxon>
        <taxon>Endopterygota</taxon>
        <taxon>Lepidoptera</taxon>
        <taxon>Glossata</taxon>
        <taxon>Ditrysia</taxon>
        <taxon>Tineoidea</taxon>
        <taxon>Psychidae</taxon>
        <taxon>Oiketicinae</taxon>
        <taxon>Eumeta</taxon>
    </lineage>
</organism>
<keyword evidence="2" id="KW-0808">Transferase</keyword>
<evidence type="ECO:0000313" key="2">
    <source>
        <dbReference type="EMBL" id="GBP82128.1"/>
    </source>
</evidence>
<protein>
    <submittedName>
        <fullName evidence="2">Beta-1,4-glucuronyltransferase 1</fullName>
    </submittedName>
</protein>
<keyword evidence="3" id="KW-1185">Reference proteome</keyword>
<keyword evidence="1" id="KW-0812">Transmembrane</keyword>
<reference evidence="2 3" key="1">
    <citation type="journal article" date="2019" name="Commun. Biol.">
        <title>The bagworm genome reveals a unique fibroin gene that provides high tensile strength.</title>
        <authorList>
            <person name="Kono N."/>
            <person name="Nakamura H."/>
            <person name="Ohtoshi R."/>
            <person name="Tomita M."/>
            <person name="Numata K."/>
            <person name="Arakawa K."/>
        </authorList>
    </citation>
    <scope>NUCLEOTIDE SEQUENCE [LARGE SCALE GENOMIC DNA]</scope>
</reference>
<name>A0A4C1Z1B3_EUMVA</name>
<proteinExistence type="predicted"/>
<keyword evidence="1" id="KW-1133">Transmembrane helix</keyword>
<dbReference type="PANTHER" id="PTHR47412">
    <property type="entry name" value="FI01434P-RELATED"/>
    <property type="match status" value="1"/>
</dbReference>
<feature type="transmembrane region" description="Helical" evidence="1">
    <location>
        <begin position="21"/>
        <end position="40"/>
    </location>
</feature>
<sequence>MTKCVRFCGAYTYRLTRRHSMILLIISFLLIILVILHLYARRHQNLRHGATVIGDFEYRPANFLKGQHPNETISYCRFNYGLPDEIRWSEITIHPTPEMGAESPYRVIYDVITGTAYAERAKHDAVTYVTQATPEFLYHVVEIARFWDGPISLSVFVPNYDLDTTMQIFKHLCHCYVGMSKVSLHIFYPKHLLPVIIKRESIATTSSPPTTVASNITREQILQQKLDNYRRLTNKTRAEYIKRARQKKAELMMVKLQDHRSYYQNVKFLDCSGPVSSDVPTYRKENNLVYPINVGRNVARNASRTNYFIVSDIEMVPSDGLAEKFLRMVRRLMGEKKRREGCVFAKTVFVVPLFEVESGEEIPRHKDT</sequence>
<comment type="caution">
    <text evidence="2">The sequence shown here is derived from an EMBL/GenBank/DDBJ whole genome shotgun (WGS) entry which is preliminary data.</text>
</comment>
<dbReference type="STRING" id="151549.A0A4C1Z1B3"/>
<gene>
    <name evidence="2" type="primary">B4GAT1</name>
    <name evidence="2" type="ORF">EVAR_62181_1</name>
</gene>
<dbReference type="AlphaFoldDB" id="A0A4C1Z1B3"/>
<dbReference type="Proteomes" id="UP000299102">
    <property type="component" value="Unassembled WGS sequence"/>
</dbReference>
<evidence type="ECO:0000313" key="3">
    <source>
        <dbReference type="Proteomes" id="UP000299102"/>
    </source>
</evidence>
<dbReference type="OrthoDB" id="9974378at2759"/>
<dbReference type="PANTHER" id="PTHR47412:SF1">
    <property type="entry name" value="FI01434P-RELATED"/>
    <property type="match status" value="1"/>
</dbReference>